<dbReference type="AlphaFoldDB" id="A0AAD1XJT9"/>
<dbReference type="EMBL" id="CAMPGE010015419">
    <property type="protein sequence ID" value="CAI2374043.1"/>
    <property type="molecule type" value="Genomic_DNA"/>
</dbReference>
<accession>A0AAD1XJT9</accession>
<comment type="caution">
    <text evidence="1">The sequence shown here is derived from an EMBL/GenBank/DDBJ whole genome shotgun (WGS) entry which is preliminary data.</text>
</comment>
<evidence type="ECO:0000313" key="1">
    <source>
        <dbReference type="EMBL" id="CAI2374043.1"/>
    </source>
</evidence>
<sequence length="75" mass="8757">MRFSVDLHFCGRTRKFLSSIKSYVETDYRKNNDISPFPWKLLMCKYDFNPFTLMGQQLGFGNLFQAGKVICLCCS</sequence>
<name>A0AAD1XJT9_EUPCR</name>
<evidence type="ECO:0000313" key="2">
    <source>
        <dbReference type="Proteomes" id="UP001295684"/>
    </source>
</evidence>
<proteinExistence type="predicted"/>
<organism evidence="1 2">
    <name type="scientific">Euplotes crassus</name>
    <dbReference type="NCBI Taxonomy" id="5936"/>
    <lineage>
        <taxon>Eukaryota</taxon>
        <taxon>Sar</taxon>
        <taxon>Alveolata</taxon>
        <taxon>Ciliophora</taxon>
        <taxon>Intramacronucleata</taxon>
        <taxon>Spirotrichea</taxon>
        <taxon>Hypotrichia</taxon>
        <taxon>Euplotida</taxon>
        <taxon>Euplotidae</taxon>
        <taxon>Moneuplotes</taxon>
    </lineage>
</organism>
<gene>
    <name evidence="1" type="ORF">ECRASSUSDP1_LOCUS15393</name>
</gene>
<dbReference type="Proteomes" id="UP001295684">
    <property type="component" value="Unassembled WGS sequence"/>
</dbReference>
<protein>
    <submittedName>
        <fullName evidence="1">Uncharacterized protein</fullName>
    </submittedName>
</protein>
<reference evidence="1" key="1">
    <citation type="submission" date="2023-07" db="EMBL/GenBank/DDBJ databases">
        <authorList>
            <consortium name="AG Swart"/>
            <person name="Singh M."/>
            <person name="Singh A."/>
            <person name="Seah K."/>
            <person name="Emmerich C."/>
        </authorList>
    </citation>
    <scope>NUCLEOTIDE SEQUENCE</scope>
    <source>
        <strain evidence="1">DP1</strain>
    </source>
</reference>
<keyword evidence="2" id="KW-1185">Reference proteome</keyword>